<sequence>MVLQERKPKPVLYLTLCINALVFLFLSLLEQPFHTPMPSYRWASGRCLPLSCLLMWCFQKRLGHMIRALMQGVRSDICAFFRLNEDPATSPLPLVFLSNHFAPPSSVS</sequence>
<dbReference type="AlphaFoldDB" id="A0A197JXX4"/>
<protein>
    <submittedName>
        <fullName evidence="2">Uncharacterized protein</fullName>
    </submittedName>
</protein>
<keyword evidence="1" id="KW-0472">Membrane</keyword>
<keyword evidence="1" id="KW-0812">Transmembrane</keyword>
<feature type="transmembrane region" description="Helical" evidence="1">
    <location>
        <begin position="12"/>
        <end position="29"/>
    </location>
</feature>
<evidence type="ECO:0000256" key="1">
    <source>
        <dbReference type="SAM" id="Phobius"/>
    </source>
</evidence>
<proteinExistence type="predicted"/>
<name>A0A197JXX4_9FUNG</name>
<gene>
    <name evidence="2" type="ORF">K457DRAFT_459571</name>
</gene>
<dbReference type="EMBL" id="KV442037">
    <property type="protein sequence ID" value="OAQ30080.1"/>
    <property type="molecule type" value="Genomic_DNA"/>
</dbReference>
<accession>A0A197JXX4</accession>
<keyword evidence="1" id="KW-1133">Transmembrane helix</keyword>
<dbReference type="Proteomes" id="UP000078512">
    <property type="component" value="Unassembled WGS sequence"/>
</dbReference>
<evidence type="ECO:0000313" key="3">
    <source>
        <dbReference type="Proteomes" id="UP000078512"/>
    </source>
</evidence>
<keyword evidence="3" id="KW-1185">Reference proteome</keyword>
<organism evidence="2 3">
    <name type="scientific">Linnemannia elongata AG-77</name>
    <dbReference type="NCBI Taxonomy" id="1314771"/>
    <lineage>
        <taxon>Eukaryota</taxon>
        <taxon>Fungi</taxon>
        <taxon>Fungi incertae sedis</taxon>
        <taxon>Mucoromycota</taxon>
        <taxon>Mortierellomycotina</taxon>
        <taxon>Mortierellomycetes</taxon>
        <taxon>Mortierellales</taxon>
        <taxon>Mortierellaceae</taxon>
        <taxon>Linnemannia</taxon>
    </lineage>
</organism>
<reference evidence="2 3" key="1">
    <citation type="submission" date="2016-05" db="EMBL/GenBank/DDBJ databases">
        <title>Genome sequencing reveals origins of a unique bacterial endosymbiosis in the earliest lineages of terrestrial Fungi.</title>
        <authorList>
            <consortium name="DOE Joint Genome Institute"/>
            <person name="Uehling J."/>
            <person name="Gryganskyi A."/>
            <person name="Hameed K."/>
            <person name="Tschaplinski T."/>
            <person name="Misztal P."/>
            <person name="Wu S."/>
            <person name="Desiro A."/>
            <person name="Vande Pol N."/>
            <person name="Du Z.-Y."/>
            <person name="Zienkiewicz A."/>
            <person name="Zienkiewicz K."/>
            <person name="Morin E."/>
            <person name="Tisserant E."/>
            <person name="Splivallo R."/>
            <person name="Hainaut M."/>
            <person name="Henrissat B."/>
            <person name="Ohm R."/>
            <person name="Kuo A."/>
            <person name="Yan J."/>
            <person name="Lipzen A."/>
            <person name="Nolan M."/>
            <person name="Labutti K."/>
            <person name="Barry K."/>
            <person name="Goldstein A."/>
            <person name="Labbe J."/>
            <person name="Schadt C."/>
            <person name="Tuskan G."/>
            <person name="Grigoriev I."/>
            <person name="Martin F."/>
            <person name="Vilgalys R."/>
            <person name="Bonito G."/>
        </authorList>
    </citation>
    <scope>NUCLEOTIDE SEQUENCE [LARGE SCALE GENOMIC DNA]</scope>
    <source>
        <strain evidence="2 3">AG-77</strain>
    </source>
</reference>
<evidence type="ECO:0000313" key="2">
    <source>
        <dbReference type="EMBL" id="OAQ30080.1"/>
    </source>
</evidence>